<dbReference type="GO" id="GO:0016799">
    <property type="term" value="F:hydrolase activity, hydrolyzing N-glycosyl compounds"/>
    <property type="evidence" value="ECO:0007669"/>
    <property type="project" value="TreeGrafter"/>
</dbReference>
<dbReference type="KEGG" id="wei:EQG49_04700"/>
<dbReference type="EC" id="3.2.2.n1" evidence="2"/>
<proteinExistence type="inferred from homology"/>
<dbReference type="GO" id="GO:0005829">
    <property type="term" value="C:cytosol"/>
    <property type="evidence" value="ECO:0007669"/>
    <property type="project" value="TreeGrafter"/>
</dbReference>
<dbReference type="PANTHER" id="PTHR31223:SF70">
    <property type="entry name" value="LOG FAMILY PROTEIN YJL055W"/>
    <property type="match status" value="1"/>
</dbReference>
<dbReference type="AlphaFoldDB" id="A0A4P6YT49"/>
<dbReference type="Gene3D" id="3.40.50.450">
    <property type="match status" value="1"/>
</dbReference>
<accession>A0A4P6YT49</accession>
<sequence>MSIKSVAVFCGSHKGKNPHFSEQAALLGHYLAAHELELVYGGSEDGLMGVVALATMKAGGRVYGVHPANLTESRMNPADITELITVPDMDTRKRKMIERADAFIVLPGGFGTLEELGQVISWSKIDLQEKPTAFFNIDNFYDTLWAWLNETIEAGFVPKSDLDLVYNGSSIEDIFGYFDAFKYPEQYKK</sequence>
<dbReference type="PANTHER" id="PTHR31223">
    <property type="entry name" value="LOG FAMILY PROTEIN YJL055W"/>
    <property type="match status" value="1"/>
</dbReference>
<dbReference type="Pfam" id="PF03641">
    <property type="entry name" value="Lysine_decarbox"/>
    <property type="match status" value="1"/>
</dbReference>
<gene>
    <name evidence="3" type="ORF">EQG49_04700</name>
</gene>
<evidence type="ECO:0000256" key="1">
    <source>
        <dbReference type="ARBA" id="ARBA00006763"/>
    </source>
</evidence>
<dbReference type="RefSeq" id="WP_133362892.1">
    <property type="nucleotide sequence ID" value="NZ_CP037940.1"/>
</dbReference>
<organism evidence="3 4">
    <name type="scientific">Periweissella cryptocerci</name>
    <dbReference type="NCBI Taxonomy" id="2506420"/>
    <lineage>
        <taxon>Bacteria</taxon>
        <taxon>Bacillati</taxon>
        <taxon>Bacillota</taxon>
        <taxon>Bacilli</taxon>
        <taxon>Lactobacillales</taxon>
        <taxon>Lactobacillaceae</taxon>
        <taxon>Periweissella</taxon>
    </lineage>
</organism>
<dbReference type="OrthoDB" id="9801098at2"/>
<keyword evidence="2" id="KW-0203">Cytokinin biosynthesis</keyword>
<dbReference type="NCBIfam" id="TIGR00730">
    <property type="entry name" value="Rossman fold protein, TIGR00730 family"/>
    <property type="match status" value="1"/>
</dbReference>
<dbReference type="InterPro" id="IPR005269">
    <property type="entry name" value="LOG"/>
</dbReference>
<evidence type="ECO:0000313" key="4">
    <source>
        <dbReference type="Proteomes" id="UP000292886"/>
    </source>
</evidence>
<keyword evidence="2" id="KW-0378">Hydrolase</keyword>
<evidence type="ECO:0000313" key="3">
    <source>
        <dbReference type="EMBL" id="QBO35813.1"/>
    </source>
</evidence>
<dbReference type="GO" id="GO:0009691">
    <property type="term" value="P:cytokinin biosynthetic process"/>
    <property type="evidence" value="ECO:0007669"/>
    <property type="project" value="UniProtKB-UniRule"/>
</dbReference>
<dbReference type="EMBL" id="CP037940">
    <property type="protein sequence ID" value="QBO35813.1"/>
    <property type="molecule type" value="Genomic_DNA"/>
</dbReference>
<protein>
    <recommendedName>
        <fullName evidence="2">Cytokinin riboside 5'-monophosphate phosphoribohydrolase</fullName>
        <ecNumber evidence="2">3.2.2.n1</ecNumber>
    </recommendedName>
</protein>
<keyword evidence="4" id="KW-1185">Reference proteome</keyword>
<evidence type="ECO:0000256" key="2">
    <source>
        <dbReference type="RuleBase" id="RU363015"/>
    </source>
</evidence>
<name>A0A4P6YT49_9LACO</name>
<dbReference type="Proteomes" id="UP000292886">
    <property type="component" value="Chromosome"/>
</dbReference>
<dbReference type="InterPro" id="IPR031100">
    <property type="entry name" value="LOG_fam"/>
</dbReference>
<comment type="similarity">
    <text evidence="1 2">Belongs to the LOG family.</text>
</comment>
<dbReference type="SUPFAM" id="SSF102405">
    <property type="entry name" value="MCP/YpsA-like"/>
    <property type="match status" value="1"/>
</dbReference>
<reference evidence="4" key="1">
    <citation type="submission" date="2019-03" db="EMBL/GenBank/DDBJ databases">
        <title>Weissella sp. 26KH-42 Genome sequencing.</title>
        <authorList>
            <person name="Heo J."/>
            <person name="Kim S.-J."/>
            <person name="Kim J.-S."/>
            <person name="Hong S.-B."/>
            <person name="Kwon S.-W."/>
        </authorList>
    </citation>
    <scope>NUCLEOTIDE SEQUENCE [LARGE SCALE GENOMIC DNA]</scope>
    <source>
        <strain evidence="4">26KH-42</strain>
    </source>
</reference>